<dbReference type="AlphaFoldDB" id="A0A176WFL6"/>
<feature type="compositionally biased region" description="Basic and acidic residues" evidence="1">
    <location>
        <begin position="41"/>
        <end position="60"/>
    </location>
</feature>
<sequence>MAALELQQSDVTADREQVLSVLTRWGSIEGSAPQLRPACARTDEVEGPESRQVKREERNSHNLGYDAMSVRVMSKMIM</sequence>
<evidence type="ECO:0000313" key="2">
    <source>
        <dbReference type="EMBL" id="OAE30926.1"/>
    </source>
</evidence>
<keyword evidence="3" id="KW-1185">Reference proteome</keyword>
<protein>
    <submittedName>
        <fullName evidence="2">Uncharacterized protein</fullName>
    </submittedName>
</protein>
<evidence type="ECO:0000313" key="3">
    <source>
        <dbReference type="Proteomes" id="UP000077202"/>
    </source>
</evidence>
<organism evidence="2 3">
    <name type="scientific">Marchantia polymorpha subsp. ruderalis</name>
    <dbReference type="NCBI Taxonomy" id="1480154"/>
    <lineage>
        <taxon>Eukaryota</taxon>
        <taxon>Viridiplantae</taxon>
        <taxon>Streptophyta</taxon>
        <taxon>Embryophyta</taxon>
        <taxon>Marchantiophyta</taxon>
        <taxon>Marchantiopsida</taxon>
        <taxon>Marchantiidae</taxon>
        <taxon>Marchantiales</taxon>
        <taxon>Marchantiaceae</taxon>
        <taxon>Marchantia</taxon>
    </lineage>
</organism>
<dbReference type="Proteomes" id="UP000077202">
    <property type="component" value="Unassembled WGS sequence"/>
</dbReference>
<proteinExistence type="predicted"/>
<accession>A0A176WFL6</accession>
<gene>
    <name evidence="2" type="ORF">AXG93_885s1060</name>
</gene>
<feature type="region of interest" description="Disordered" evidence="1">
    <location>
        <begin position="32"/>
        <end position="62"/>
    </location>
</feature>
<name>A0A176WFL6_MARPO</name>
<comment type="caution">
    <text evidence="2">The sequence shown here is derived from an EMBL/GenBank/DDBJ whole genome shotgun (WGS) entry which is preliminary data.</text>
</comment>
<dbReference type="EMBL" id="LVLJ01001217">
    <property type="protein sequence ID" value="OAE30926.1"/>
    <property type="molecule type" value="Genomic_DNA"/>
</dbReference>
<reference evidence="2" key="1">
    <citation type="submission" date="2016-03" db="EMBL/GenBank/DDBJ databases">
        <title>Mechanisms controlling the formation of the plant cell surface in tip-growing cells are functionally conserved among land plants.</title>
        <authorList>
            <person name="Honkanen S."/>
            <person name="Jones V.A."/>
            <person name="Morieri G."/>
            <person name="Champion C."/>
            <person name="Hetherington A.J."/>
            <person name="Kelly S."/>
            <person name="Saint-Marcoux D."/>
            <person name="Proust H."/>
            <person name="Prescott H."/>
            <person name="Dolan L."/>
        </authorList>
    </citation>
    <scope>NUCLEOTIDE SEQUENCE [LARGE SCALE GENOMIC DNA]</scope>
    <source>
        <tissue evidence="2">Whole gametophyte</tissue>
    </source>
</reference>
<evidence type="ECO:0000256" key="1">
    <source>
        <dbReference type="SAM" id="MobiDB-lite"/>
    </source>
</evidence>